<keyword evidence="3" id="KW-1185">Reference proteome</keyword>
<dbReference type="OrthoDB" id="2339353at2759"/>
<dbReference type="AlphaFoldDB" id="A0A9N9AJJ5"/>
<organism evidence="2 3">
    <name type="scientific">Paraglomus occultum</name>
    <dbReference type="NCBI Taxonomy" id="144539"/>
    <lineage>
        <taxon>Eukaryota</taxon>
        <taxon>Fungi</taxon>
        <taxon>Fungi incertae sedis</taxon>
        <taxon>Mucoromycota</taxon>
        <taxon>Glomeromycotina</taxon>
        <taxon>Glomeromycetes</taxon>
        <taxon>Paraglomerales</taxon>
        <taxon>Paraglomeraceae</taxon>
        <taxon>Paraglomus</taxon>
    </lineage>
</organism>
<feature type="transmembrane region" description="Helical" evidence="1">
    <location>
        <begin position="21"/>
        <end position="47"/>
    </location>
</feature>
<protein>
    <submittedName>
        <fullName evidence="2">8696_t:CDS:1</fullName>
    </submittedName>
</protein>
<reference evidence="2" key="1">
    <citation type="submission" date="2021-06" db="EMBL/GenBank/DDBJ databases">
        <authorList>
            <person name="Kallberg Y."/>
            <person name="Tangrot J."/>
            <person name="Rosling A."/>
        </authorList>
    </citation>
    <scope>NUCLEOTIDE SEQUENCE</scope>
    <source>
        <strain evidence="2">IA702</strain>
    </source>
</reference>
<keyword evidence="1" id="KW-0812">Transmembrane</keyword>
<sequence length="421" mass="48330">MIDFTRCLSRYTNKKTFTEPASLLLLRVSISIFISFIFLSYIVYLLVAIKNDEPVLRFTQEPLTKMEIPDIEICSDNSDVIITQCIFYMTGFQNNKYYDNCTTPEGINYIIPGDKSGTTGTFCNLFTTNKTVYFPQSSEYGVIAVEFLFKIVNLTASVKNSRTVPAISIQPYHPDFNSLWKQPPNTPKALTFEDQLRSQLNSFTGMQNYLTKVSLRQSKFRAINHKTFRSVFGLEPAYYDYLFFDIDAKYFPLEPNPTFSPTTNTGVFSIQPQFFEQEVKEQQRTKTLLSSLGLAGGAFGILFSLYTVLFGESRLKPWGIFHRTLIKRTQISNQLQSLPLVSPVQSSTLTLSSSERAMRLENRVQELEELLQDYFLDTSYLRKVGESAFGYKENKSVVMIDSVQKPSMKNEKYDETEKIEK</sequence>
<dbReference type="EMBL" id="CAJVPJ010000512">
    <property type="protein sequence ID" value="CAG8532532.1"/>
    <property type="molecule type" value="Genomic_DNA"/>
</dbReference>
<keyword evidence="1" id="KW-1133">Transmembrane helix</keyword>
<accession>A0A9N9AJJ5</accession>
<feature type="transmembrane region" description="Helical" evidence="1">
    <location>
        <begin position="288"/>
        <end position="309"/>
    </location>
</feature>
<comment type="caution">
    <text evidence="2">The sequence shown here is derived from an EMBL/GenBank/DDBJ whole genome shotgun (WGS) entry which is preliminary data.</text>
</comment>
<proteinExistence type="predicted"/>
<gene>
    <name evidence="2" type="ORF">POCULU_LOCUS4130</name>
</gene>
<keyword evidence="1" id="KW-0472">Membrane</keyword>
<name>A0A9N9AJJ5_9GLOM</name>
<evidence type="ECO:0000256" key="1">
    <source>
        <dbReference type="SAM" id="Phobius"/>
    </source>
</evidence>
<evidence type="ECO:0000313" key="3">
    <source>
        <dbReference type="Proteomes" id="UP000789572"/>
    </source>
</evidence>
<dbReference type="Proteomes" id="UP000789572">
    <property type="component" value="Unassembled WGS sequence"/>
</dbReference>
<evidence type="ECO:0000313" key="2">
    <source>
        <dbReference type="EMBL" id="CAG8532532.1"/>
    </source>
</evidence>